<organism evidence="1 2">
    <name type="scientific">Pyrococcus furiosus (strain ATCC 43587 / DSM 3638 / JCM 8422 / Vc1)</name>
    <dbReference type="NCBI Taxonomy" id="186497"/>
    <lineage>
        <taxon>Archaea</taxon>
        <taxon>Methanobacteriati</taxon>
        <taxon>Methanobacteriota</taxon>
        <taxon>Thermococci</taxon>
        <taxon>Thermococcales</taxon>
        <taxon>Thermococcaceae</taxon>
        <taxon>Pyrococcus</taxon>
    </lineage>
</organism>
<evidence type="ECO:0008006" key="3">
    <source>
        <dbReference type="Google" id="ProtNLM"/>
    </source>
</evidence>
<dbReference type="PATRIC" id="fig|186497.12.peg.1146"/>
<reference evidence="1 2" key="1">
    <citation type="journal article" date="1999" name="Genetics">
        <title>Divergence of the hyperthermophilic archaea Pyrococcus furiosus and P. horikoshii inferred from complete genomic sequences.</title>
        <authorList>
            <person name="Maeder D.L."/>
            <person name="Weiss R.B."/>
            <person name="Dunn D.M."/>
            <person name="Cherry J.L."/>
            <person name="Gonzalez J.M."/>
            <person name="DiRuggiero J."/>
            <person name="Robb F.T."/>
        </authorList>
    </citation>
    <scope>NUCLEOTIDE SEQUENCE [LARGE SCALE GENOMIC DNA]</scope>
    <source>
        <strain evidence="2">ATCC 43587 / DSM 3638 / JCM 8422 / Vc1</strain>
    </source>
</reference>
<dbReference type="Gene3D" id="2.60.120.630">
    <property type="entry name" value="mth639 domain like"/>
    <property type="match status" value="1"/>
</dbReference>
<name>Q8U1W8_PYRFU</name>
<dbReference type="PhylomeDB" id="Q8U1W8"/>
<evidence type="ECO:0000313" key="2">
    <source>
        <dbReference type="Proteomes" id="UP000001013"/>
    </source>
</evidence>
<dbReference type="HOGENOM" id="CLU_135994_0_0_2"/>
<dbReference type="PANTHER" id="PTHR40696">
    <property type="entry name" value="DUF371 FAMILY PROTEIN"/>
    <property type="match status" value="1"/>
</dbReference>
<keyword evidence="2" id="KW-1185">Reference proteome</keyword>
<proteinExistence type="predicted"/>
<gene>
    <name evidence="1" type="ordered locus">PF1086</name>
</gene>
<dbReference type="InterPro" id="IPR023131">
    <property type="entry name" value="Mth639-like_dom_sf"/>
</dbReference>
<dbReference type="EMBL" id="AE009950">
    <property type="protein sequence ID" value="AAL81210.1"/>
    <property type="molecule type" value="Genomic_DNA"/>
</dbReference>
<dbReference type="eggNOG" id="arCOG04171">
    <property type="taxonomic scope" value="Archaea"/>
</dbReference>
<dbReference type="KEGG" id="pfu:PF1086"/>
<sequence length="150" mass="17055">MVNLDFPFSPMIREIIICKGHRNVKATHRSTFEITREDYLTERGDCIICISADKALKDLSQEVKEAIRSGKKIKILIRVGELVDEVTAYGDPRLTLESETSMVIRKSNWIDGRTLAIKANKAAKDIDRRIVERLKDPNTTAVIEIIVDDE</sequence>
<dbReference type="InterPro" id="IPR007171">
    <property type="entry name" value="DUF371"/>
</dbReference>
<evidence type="ECO:0000313" key="1">
    <source>
        <dbReference type="EMBL" id="AAL81210.1"/>
    </source>
</evidence>
<dbReference type="Pfam" id="PF04027">
    <property type="entry name" value="DUF371"/>
    <property type="match status" value="1"/>
</dbReference>
<dbReference type="PANTHER" id="PTHR40696:SF1">
    <property type="entry name" value="DUF371 DOMAIN-CONTAINING PROTEIN"/>
    <property type="match status" value="1"/>
</dbReference>
<dbReference type="PaxDb" id="186497-PF1086"/>
<dbReference type="STRING" id="186497.PF1086"/>
<protein>
    <recommendedName>
        <fullName evidence="3">DUF371 domain-containing protein</fullName>
    </recommendedName>
</protein>
<accession>Q8U1W8</accession>
<dbReference type="AlphaFoldDB" id="Q8U1W8"/>
<dbReference type="Proteomes" id="UP000001013">
    <property type="component" value="Chromosome"/>
</dbReference>